<dbReference type="Pfam" id="PF03004">
    <property type="entry name" value="Transposase_24"/>
    <property type="match status" value="1"/>
</dbReference>
<accession>A0AAP0IQ79</accession>
<sequence>MNDCRKNIDERPSFVTQEIWEGYLAHWSTPEYVAMPKQGSKNMMSEKKGLEIYINKHTGGKKSFSSHKEMLDEKAGGPMSVNLLFNYIDTKCNDNVTFVNKRSRKFHEYYERRLEEMTQASPDVHVDEDERFY</sequence>
<dbReference type="Proteomes" id="UP001419268">
    <property type="component" value="Unassembled WGS sequence"/>
</dbReference>
<dbReference type="AlphaFoldDB" id="A0AAP0IQ79"/>
<dbReference type="InterPro" id="IPR004252">
    <property type="entry name" value="Probable_transposase_24"/>
</dbReference>
<comment type="caution">
    <text evidence="1">The sequence shown here is derived from an EMBL/GenBank/DDBJ whole genome shotgun (WGS) entry which is preliminary data.</text>
</comment>
<gene>
    <name evidence="1" type="ORF">Scep_016819</name>
</gene>
<protein>
    <submittedName>
        <fullName evidence="1">Uncharacterized protein</fullName>
    </submittedName>
</protein>
<evidence type="ECO:0000313" key="2">
    <source>
        <dbReference type="Proteomes" id="UP001419268"/>
    </source>
</evidence>
<proteinExistence type="predicted"/>
<name>A0AAP0IQ79_9MAGN</name>
<organism evidence="1 2">
    <name type="scientific">Stephania cephalantha</name>
    <dbReference type="NCBI Taxonomy" id="152367"/>
    <lineage>
        <taxon>Eukaryota</taxon>
        <taxon>Viridiplantae</taxon>
        <taxon>Streptophyta</taxon>
        <taxon>Embryophyta</taxon>
        <taxon>Tracheophyta</taxon>
        <taxon>Spermatophyta</taxon>
        <taxon>Magnoliopsida</taxon>
        <taxon>Ranunculales</taxon>
        <taxon>Menispermaceae</taxon>
        <taxon>Menispermoideae</taxon>
        <taxon>Cissampelideae</taxon>
        <taxon>Stephania</taxon>
    </lineage>
</organism>
<evidence type="ECO:0000313" key="1">
    <source>
        <dbReference type="EMBL" id="KAK9118726.1"/>
    </source>
</evidence>
<dbReference type="EMBL" id="JBBNAG010000007">
    <property type="protein sequence ID" value="KAK9118726.1"/>
    <property type="molecule type" value="Genomic_DNA"/>
</dbReference>
<keyword evidence="2" id="KW-1185">Reference proteome</keyword>
<reference evidence="1 2" key="1">
    <citation type="submission" date="2024-01" db="EMBL/GenBank/DDBJ databases">
        <title>Genome assemblies of Stephania.</title>
        <authorList>
            <person name="Yang L."/>
        </authorList>
    </citation>
    <scope>NUCLEOTIDE SEQUENCE [LARGE SCALE GENOMIC DNA]</scope>
    <source>
        <strain evidence="1">JXDWG</strain>
        <tissue evidence="1">Leaf</tissue>
    </source>
</reference>